<sequence>MYSLDRISAVTGLLIKHHLVNVITVTMQELIMRINVEVTAAKLLKDGTTFLVRGWNQPEIYWLCSKNWAEIRKISSIKFASFGTLVGSCGNFHEGSCHAHKSYNALEKNCVGQNSCKVTVSPENFGGDPCPNVLKKLSVEAICT</sequence>
<evidence type="ECO:0000256" key="3">
    <source>
        <dbReference type="ARBA" id="ARBA00012756"/>
    </source>
</evidence>
<evidence type="ECO:0000259" key="7">
    <source>
        <dbReference type="PROSITE" id="PS50228"/>
    </source>
</evidence>
<dbReference type="InterPro" id="IPR000922">
    <property type="entry name" value="Lectin_gal-bd_dom"/>
</dbReference>
<dbReference type="EMBL" id="OX451736">
    <property type="protein sequence ID" value="CAI8586580.1"/>
    <property type="molecule type" value="Genomic_DNA"/>
</dbReference>
<dbReference type="EC" id="3.2.1.23" evidence="3"/>
<evidence type="ECO:0000256" key="2">
    <source>
        <dbReference type="ARBA" id="ARBA00009809"/>
    </source>
</evidence>
<proteinExistence type="inferred from homology"/>
<dbReference type="Gene3D" id="2.60.120.740">
    <property type="match status" value="1"/>
</dbReference>
<accession>A0AAV0YKK6</accession>
<organism evidence="8 9">
    <name type="scientific">Vicia faba</name>
    <name type="common">Broad bean</name>
    <name type="synonym">Faba vulgaris</name>
    <dbReference type="NCBI Taxonomy" id="3906"/>
    <lineage>
        <taxon>Eukaryota</taxon>
        <taxon>Viridiplantae</taxon>
        <taxon>Streptophyta</taxon>
        <taxon>Embryophyta</taxon>
        <taxon>Tracheophyta</taxon>
        <taxon>Spermatophyta</taxon>
        <taxon>Magnoliopsida</taxon>
        <taxon>eudicotyledons</taxon>
        <taxon>Gunneridae</taxon>
        <taxon>Pentapetalae</taxon>
        <taxon>rosids</taxon>
        <taxon>fabids</taxon>
        <taxon>Fabales</taxon>
        <taxon>Fabaceae</taxon>
        <taxon>Papilionoideae</taxon>
        <taxon>50 kb inversion clade</taxon>
        <taxon>NPAAA clade</taxon>
        <taxon>Hologalegina</taxon>
        <taxon>IRL clade</taxon>
        <taxon>Fabeae</taxon>
        <taxon>Vicia</taxon>
    </lineage>
</organism>
<comment type="catalytic activity">
    <reaction evidence="1">
        <text>Hydrolysis of terminal non-reducing beta-D-galactose residues in beta-D-galactosides.</text>
        <dbReference type="EC" id="3.2.1.23"/>
    </reaction>
</comment>
<evidence type="ECO:0000313" key="9">
    <source>
        <dbReference type="Proteomes" id="UP001157006"/>
    </source>
</evidence>
<evidence type="ECO:0000256" key="4">
    <source>
        <dbReference type="ARBA" id="ARBA00022729"/>
    </source>
</evidence>
<name>A0AAV0YKK6_VICFA</name>
<evidence type="ECO:0000313" key="8">
    <source>
        <dbReference type="EMBL" id="CAI8586580.1"/>
    </source>
</evidence>
<reference evidence="8 9" key="1">
    <citation type="submission" date="2023-01" db="EMBL/GenBank/DDBJ databases">
        <authorList>
            <person name="Kreplak J."/>
        </authorList>
    </citation>
    <scope>NUCLEOTIDE SEQUENCE [LARGE SCALE GENOMIC DNA]</scope>
</reference>
<dbReference type="PROSITE" id="PS50228">
    <property type="entry name" value="SUEL_LECTIN"/>
    <property type="match status" value="1"/>
</dbReference>
<keyword evidence="6" id="KW-0326">Glycosidase</keyword>
<evidence type="ECO:0000256" key="5">
    <source>
        <dbReference type="ARBA" id="ARBA00022801"/>
    </source>
</evidence>
<dbReference type="GO" id="GO:0004565">
    <property type="term" value="F:beta-galactosidase activity"/>
    <property type="evidence" value="ECO:0007669"/>
    <property type="project" value="UniProtKB-EC"/>
</dbReference>
<gene>
    <name evidence="8" type="ORF">VFH_I260360</name>
</gene>
<keyword evidence="4" id="KW-0732">Signal</keyword>
<dbReference type="InterPro" id="IPR043159">
    <property type="entry name" value="Lectin_gal-bd_sf"/>
</dbReference>
<keyword evidence="9" id="KW-1185">Reference proteome</keyword>
<evidence type="ECO:0000256" key="1">
    <source>
        <dbReference type="ARBA" id="ARBA00001412"/>
    </source>
</evidence>
<evidence type="ECO:0000256" key="6">
    <source>
        <dbReference type="ARBA" id="ARBA00023295"/>
    </source>
</evidence>
<feature type="domain" description="SUEL-type lectin" evidence="7">
    <location>
        <begin position="64"/>
        <end position="144"/>
    </location>
</feature>
<comment type="similarity">
    <text evidence="2">Belongs to the glycosyl hydrolase 35 family.</text>
</comment>
<dbReference type="GO" id="GO:0030246">
    <property type="term" value="F:carbohydrate binding"/>
    <property type="evidence" value="ECO:0007669"/>
    <property type="project" value="InterPro"/>
</dbReference>
<dbReference type="FunFam" id="2.60.120.740:FF:000002">
    <property type="entry name" value="Beta-galactosidase"/>
    <property type="match status" value="1"/>
</dbReference>
<keyword evidence="5" id="KW-0378">Hydrolase</keyword>
<protein>
    <recommendedName>
        <fullName evidence="3">beta-galactosidase</fullName>
        <ecNumber evidence="3">3.2.1.23</ecNumber>
    </recommendedName>
</protein>
<dbReference type="Proteomes" id="UP001157006">
    <property type="component" value="Chromosome 1L"/>
</dbReference>
<dbReference type="Pfam" id="PF02140">
    <property type="entry name" value="SUEL_Lectin"/>
    <property type="match status" value="1"/>
</dbReference>
<dbReference type="CDD" id="cd22842">
    <property type="entry name" value="Gal_Rha_Lectin_BGal"/>
    <property type="match status" value="1"/>
</dbReference>
<dbReference type="AlphaFoldDB" id="A0AAV0YKK6"/>